<dbReference type="PANTHER" id="PTHR47691">
    <property type="entry name" value="REGULATOR-RELATED"/>
    <property type="match status" value="1"/>
</dbReference>
<dbReference type="SUPFAM" id="SSF52200">
    <property type="entry name" value="Toll/Interleukin receptor TIR domain"/>
    <property type="match status" value="1"/>
</dbReference>
<gene>
    <name evidence="2" type="ORF">SCARUB_00118</name>
</gene>
<dbReference type="Gene3D" id="3.40.50.300">
    <property type="entry name" value="P-loop containing nucleotide triphosphate hydrolases"/>
    <property type="match status" value="1"/>
</dbReference>
<dbReference type="SUPFAM" id="SSF48452">
    <property type="entry name" value="TPR-like"/>
    <property type="match status" value="1"/>
</dbReference>
<evidence type="ECO:0000259" key="1">
    <source>
        <dbReference type="PROSITE" id="PS50104"/>
    </source>
</evidence>
<dbReference type="InterPro" id="IPR011990">
    <property type="entry name" value="TPR-like_helical_dom_sf"/>
</dbReference>
<dbReference type="Gene3D" id="1.25.40.10">
    <property type="entry name" value="Tetratricopeptide repeat domain"/>
    <property type="match status" value="1"/>
</dbReference>
<dbReference type="InterPro" id="IPR000157">
    <property type="entry name" value="TIR_dom"/>
</dbReference>
<dbReference type="InterPro" id="IPR027417">
    <property type="entry name" value="P-loop_NTPase"/>
</dbReference>
<sequence>MTNPSVFISYSHKDEKWVKDYLLTNLEKNGIPCHIDYRDFEIGTASLINMEQAVEQCTKTVLVFTPDWVNSEFANFEGLMLQTDDPAGLKKRIFPIMLHKCTPPKRLGIFTYADFTDKAEWDTQLERVIKQIKKDYEQTEPEKKTYPPLEDHYIDIKRLPQTGFELFGRQKELTLLNEAWESGATNIVSFVAYGGVGKSTLVNKWVEKMRWDNYRGAEKVYAWSFYSQGTKEQVISADMFINNALEWFGDAEPVQGSPWDKGKRLAKLINIHKTLLILDGLEPLQAAEKVEKGKIKDPALATLVTELAKNNKGLCLITTREHVPELDRYTKTTKQENLEHISDEAGRKLLETRRIFGSEKELERIVQQFGNHALAINLLAEYLRIFKNHPLEKAKSIPNLKIPDEQGKHARRIIEAFANHFGSASAEYQLLSILGLFDRPVPIDAVNAIIRDNPVAGLSDKITDTSGSGWLSTLENLRKHKLLFKESEHNPDTLDCHPLIREHFGDKLEKGNPAAWKDAHTRLYEYYKNLPEKELPDTLEEMEPLFAAVMHGCLAGEYNEAEYDVYWKRIARGNEAFTVHKLGAFGADLSCLSNFFERLWDKPATKLTDHRKAVVLSWAGFALRAVGRLSEAAQPMKAAIENVIQLKDWENASSGASTISELYLTLGDVASAQKYGAQSVTFADRSGDGFWEMGSRTTHADALHQAGKNKDAEKLFIEAENMQKKSQPEYPWLYSLQGFRFCDLLLSMGKYQEVLERANYAIKLKTTIPLLDFGLNSLSIGKALMLQAVTPPSRIESGTGSRGGIKEGCFAEAPDYLNQAVDSLRKAGDQSRLPWGLLARTTLSRHQKDLLKSWVDLDEAREIAAYGQMRLHLTDYHLEACRNIRIQLTIDSEQLANKDYQIIENGETFSLSKEEMETKFRKNLEKAEKLIEETGYHRRDGEIKELRMSN</sequence>
<protein>
    <submittedName>
        <fullName evidence="2">TIR domain protein</fullName>
    </submittedName>
</protein>
<dbReference type="Pfam" id="PF00931">
    <property type="entry name" value="NB-ARC"/>
    <property type="match status" value="1"/>
</dbReference>
<dbReference type="Pfam" id="PF13676">
    <property type="entry name" value="TIR_2"/>
    <property type="match status" value="1"/>
</dbReference>
<dbReference type="Proteomes" id="UP000094056">
    <property type="component" value="Unassembled WGS sequence"/>
</dbReference>
<dbReference type="PROSITE" id="PS50104">
    <property type="entry name" value="TIR"/>
    <property type="match status" value="1"/>
</dbReference>
<reference evidence="2 3" key="1">
    <citation type="submission" date="2016-07" db="EMBL/GenBank/DDBJ databases">
        <title>Draft genome of Scalindua rubra, obtained from a brine-seawater interface in the Red Sea, sheds light on salt adaptation in anammox bacteria.</title>
        <authorList>
            <person name="Speth D.R."/>
            <person name="Lagkouvardos I."/>
            <person name="Wang Y."/>
            <person name="Qian P.-Y."/>
            <person name="Dutilh B.E."/>
            <person name="Jetten M.S."/>
        </authorList>
    </citation>
    <scope>NUCLEOTIDE SEQUENCE [LARGE SCALE GENOMIC DNA]</scope>
    <source>
        <strain evidence="2">BSI-1</strain>
    </source>
</reference>
<dbReference type="GO" id="GO:0007165">
    <property type="term" value="P:signal transduction"/>
    <property type="evidence" value="ECO:0007669"/>
    <property type="project" value="InterPro"/>
</dbReference>
<proteinExistence type="predicted"/>
<dbReference type="InterPro" id="IPR002182">
    <property type="entry name" value="NB-ARC"/>
</dbReference>
<name>A0A1E3XGE6_9BACT</name>
<dbReference type="PANTHER" id="PTHR47691:SF3">
    <property type="entry name" value="HTH-TYPE TRANSCRIPTIONAL REGULATOR RV0890C-RELATED"/>
    <property type="match status" value="1"/>
</dbReference>
<comment type="caution">
    <text evidence="2">The sequence shown here is derived from an EMBL/GenBank/DDBJ whole genome shotgun (WGS) entry which is preliminary data.</text>
</comment>
<dbReference type="InterPro" id="IPR035897">
    <property type="entry name" value="Toll_tir_struct_dom_sf"/>
</dbReference>
<dbReference type="Gene3D" id="3.40.50.10140">
    <property type="entry name" value="Toll/interleukin-1 receptor homology (TIR) domain"/>
    <property type="match status" value="1"/>
</dbReference>
<dbReference type="SMART" id="SM00255">
    <property type="entry name" value="TIR"/>
    <property type="match status" value="1"/>
</dbReference>
<dbReference type="SUPFAM" id="SSF52540">
    <property type="entry name" value="P-loop containing nucleoside triphosphate hydrolases"/>
    <property type="match status" value="1"/>
</dbReference>
<dbReference type="EMBL" id="MAYW01000002">
    <property type="protein sequence ID" value="ODS34682.1"/>
    <property type="molecule type" value="Genomic_DNA"/>
</dbReference>
<organism evidence="2 3">
    <name type="scientific">Candidatus Scalindua rubra</name>
    <dbReference type="NCBI Taxonomy" id="1872076"/>
    <lineage>
        <taxon>Bacteria</taxon>
        <taxon>Pseudomonadati</taxon>
        <taxon>Planctomycetota</taxon>
        <taxon>Candidatus Brocadiia</taxon>
        <taxon>Candidatus Brocadiales</taxon>
        <taxon>Candidatus Scalinduaceae</taxon>
        <taxon>Candidatus Scalindua</taxon>
    </lineage>
</organism>
<accession>A0A1E3XGE6</accession>
<feature type="domain" description="TIR" evidence="1">
    <location>
        <begin position="2"/>
        <end position="139"/>
    </location>
</feature>
<evidence type="ECO:0000313" key="3">
    <source>
        <dbReference type="Proteomes" id="UP000094056"/>
    </source>
</evidence>
<dbReference type="AlphaFoldDB" id="A0A1E3XGE6"/>
<dbReference type="PATRIC" id="fig|1872076.5.peg.131"/>
<evidence type="ECO:0000313" key="2">
    <source>
        <dbReference type="EMBL" id="ODS34682.1"/>
    </source>
</evidence>